<evidence type="ECO:0000313" key="3">
    <source>
        <dbReference type="EMBL" id="SEU35828.1"/>
    </source>
</evidence>
<gene>
    <name evidence="3" type="ORF">SAMN05421811_11366</name>
</gene>
<evidence type="ECO:0000259" key="2">
    <source>
        <dbReference type="Pfam" id="PF01575"/>
    </source>
</evidence>
<dbReference type="AlphaFoldDB" id="A0A1I0L7F7"/>
<evidence type="ECO:0000313" key="4">
    <source>
        <dbReference type="Proteomes" id="UP000199361"/>
    </source>
</evidence>
<keyword evidence="4" id="KW-1185">Reference proteome</keyword>
<dbReference type="Proteomes" id="UP000199361">
    <property type="component" value="Unassembled WGS sequence"/>
</dbReference>
<dbReference type="RefSeq" id="WP_091089176.1">
    <property type="nucleotide sequence ID" value="NZ_FOHX01000013.1"/>
</dbReference>
<sequence length="150" mass="16434">MRIFTTLDELVEARGETLGTSDWLTVEQERVDGFADATGDHQWIHVDVERAKDGPFGGTIAHGFLTLSLLPVFFQQIYRVDGVRMAVNYGLNKVRFPAPARVGVKLRATSRLVEVTPLDGAVQAVLSTTIEAEGGQKPVCVAESVVRYFA</sequence>
<dbReference type="OrthoDB" id="9801735at2"/>
<dbReference type="Pfam" id="PF01575">
    <property type="entry name" value="MaoC_dehydratas"/>
    <property type="match status" value="1"/>
</dbReference>
<comment type="similarity">
    <text evidence="1">Belongs to the enoyl-CoA hydratase/isomerase family.</text>
</comment>
<organism evidence="3 4">
    <name type="scientific">Nonomuraea wenchangensis</name>
    <dbReference type="NCBI Taxonomy" id="568860"/>
    <lineage>
        <taxon>Bacteria</taxon>
        <taxon>Bacillati</taxon>
        <taxon>Actinomycetota</taxon>
        <taxon>Actinomycetes</taxon>
        <taxon>Streptosporangiales</taxon>
        <taxon>Streptosporangiaceae</taxon>
        <taxon>Nonomuraea</taxon>
    </lineage>
</organism>
<dbReference type="PANTHER" id="PTHR42993">
    <property type="entry name" value="MAOC-LIKE DEHYDRATASE DOMAIN-CONTAINING PROTEIN"/>
    <property type="match status" value="1"/>
</dbReference>
<reference evidence="3 4" key="1">
    <citation type="submission" date="2016-10" db="EMBL/GenBank/DDBJ databases">
        <authorList>
            <person name="de Groot N.N."/>
        </authorList>
    </citation>
    <scope>NUCLEOTIDE SEQUENCE [LARGE SCALE GENOMIC DNA]</scope>
    <source>
        <strain evidence="3 4">CGMCC 4.5598</strain>
    </source>
</reference>
<dbReference type="InterPro" id="IPR029069">
    <property type="entry name" value="HotDog_dom_sf"/>
</dbReference>
<dbReference type="EMBL" id="FOHX01000013">
    <property type="protein sequence ID" value="SEU35828.1"/>
    <property type="molecule type" value="Genomic_DNA"/>
</dbReference>
<dbReference type="CDD" id="cd03450">
    <property type="entry name" value="NodN"/>
    <property type="match status" value="1"/>
</dbReference>
<dbReference type="PANTHER" id="PTHR42993:SF1">
    <property type="entry name" value="MAOC-LIKE DEHYDRATASE DOMAIN-CONTAINING PROTEIN"/>
    <property type="match status" value="1"/>
</dbReference>
<name>A0A1I0L7F7_9ACTN</name>
<dbReference type="InterPro" id="IPR002539">
    <property type="entry name" value="MaoC-like_dom"/>
</dbReference>
<accession>A0A1I0L7F7</accession>
<dbReference type="SUPFAM" id="SSF54637">
    <property type="entry name" value="Thioesterase/thiol ester dehydrase-isomerase"/>
    <property type="match status" value="1"/>
</dbReference>
<feature type="domain" description="MaoC-like" evidence="2">
    <location>
        <begin position="13"/>
        <end position="123"/>
    </location>
</feature>
<protein>
    <submittedName>
        <fullName evidence="3">Acyl dehydratase</fullName>
    </submittedName>
</protein>
<dbReference type="STRING" id="568860.SAMN05421811_11366"/>
<dbReference type="Gene3D" id="3.10.129.10">
    <property type="entry name" value="Hotdog Thioesterase"/>
    <property type="match status" value="1"/>
</dbReference>
<evidence type="ECO:0000256" key="1">
    <source>
        <dbReference type="ARBA" id="ARBA00005254"/>
    </source>
</evidence>
<dbReference type="InterPro" id="IPR039375">
    <property type="entry name" value="NodN-like"/>
</dbReference>
<proteinExistence type="inferred from homology"/>